<dbReference type="GO" id="GO:0022857">
    <property type="term" value="F:transmembrane transporter activity"/>
    <property type="evidence" value="ECO:0007669"/>
    <property type="project" value="InterPro"/>
</dbReference>
<feature type="transmembrane region" description="Helical" evidence="11">
    <location>
        <begin position="361"/>
        <end position="379"/>
    </location>
</feature>
<dbReference type="CDD" id="cd06579">
    <property type="entry name" value="TM_PBP1_transp_AraH_like"/>
    <property type="match status" value="1"/>
</dbReference>
<dbReference type="Proteomes" id="UP000663792">
    <property type="component" value="Unassembled WGS sequence"/>
</dbReference>
<dbReference type="InterPro" id="IPR001851">
    <property type="entry name" value="ABC_transp_permease"/>
</dbReference>
<evidence type="ECO:0000256" key="8">
    <source>
        <dbReference type="ARBA" id="ARBA00023136"/>
    </source>
</evidence>
<evidence type="ECO:0000256" key="5">
    <source>
        <dbReference type="ARBA" id="ARBA00022597"/>
    </source>
</evidence>
<evidence type="ECO:0000313" key="13">
    <source>
        <dbReference type="Proteomes" id="UP000663792"/>
    </source>
</evidence>
<dbReference type="AlphaFoldDB" id="A0A938Y505"/>
<dbReference type="PANTHER" id="PTHR32196">
    <property type="entry name" value="ABC TRANSPORTER PERMEASE PROTEIN YPHD-RELATED-RELATED"/>
    <property type="match status" value="1"/>
</dbReference>
<dbReference type="RefSeq" id="WP_205258829.1">
    <property type="nucleotide sequence ID" value="NZ_JAERWK010000002.1"/>
</dbReference>
<name>A0A938Y505_9ACTN</name>
<feature type="transmembrane region" description="Helical" evidence="11">
    <location>
        <begin position="86"/>
        <end position="108"/>
    </location>
</feature>
<feature type="transmembrane region" description="Helical" evidence="11">
    <location>
        <begin position="209"/>
        <end position="229"/>
    </location>
</feature>
<keyword evidence="4" id="KW-0997">Cell inner membrane</keyword>
<evidence type="ECO:0000256" key="9">
    <source>
        <dbReference type="ARBA" id="ARBA00035611"/>
    </source>
</evidence>
<evidence type="ECO:0000256" key="10">
    <source>
        <dbReference type="ARBA" id="ARBA00035686"/>
    </source>
</evidence>
<feature type="transmembrane region" description="Helical" evidence="11">
    <location>
        <begin position="166"/>
        <end position="189"/>
    </location>
</feature>
<feature type="transmembrane region" description="Helical" evidence="11">
    <location>
        <begin position="241"/>
        <end position="266"/>
    </location>
</feature>
<evidence type="ECO:0000256" key="7">
    <source>
        <dbReference type="ARBA" id="ARBA00022989"/>
    </source>
</evidence>
<evidence type="ECO:0000256" key="4">
    <source>
        <dbReference type="ARBA" id="ARBA00022519"/>
    </source>
</evidence>
<comment type="subcellular location">
    <subcellularLocation>
        <location evidence="1">Cell membrane</location>
        <topology evidence="1">Multi-pass membrane protein</topology>
    </subcellularLocation>
</comment>
<dbReference type="Pfam" id="PF02653">
    <property type="entry name" value="BPD_transp_2"/>
    <property type="match status" value="1"/>
</dbReference>
<dbReference type="EMBL" id="JAERWK010000002">
    <property type="protein sequence ID" value="MBM9465870.1"/>
    <property type="molecule type" value="Genomic_DNA"/>
</dbReference>
<evidence type="ECO:0000256" key="1">
    <source>
        <dbReference type="ARBA" id="ARBA00004651"/>
    </source>
</evidence>
<comment type="function">
    <text evidence="9">Part of the binding-protein-dependent transport system for D-xylose. Probably responsible for the translocation of the substrate across the membrane.</text>
</comment>
<keyword evidence="2" id="KW-0813">Transport</keyword>
<evidence type="ECO:0000313" key="12">
    <source>
        <dbReference type="EMBL" id="MBM9465870.1"/>
    </source>
</evidence>
<gene>
    <name evidence="12" type="ORF">JL106_01080</name>
</gene>
<dbReference type="PANTHER" id="PTHR32196:SF32">
    <property type="entry name" value="XYLOSE TRANSPORT SYSTEM PERMEASE PROTEIN XYLH"/>
    <property type="match status" value="1"/>
</dbReference>
<organism evidence="12 13">
    <name type="scientific">Nakamurella leprariae</name>
    <dbReference type="NCBI Taxonomy" id="2803911"/>
    <lineage>
        <taxon>Bacteria</taxon>
        <taxon>Bacillati</taxon>
        <taxon>Actinomycetota</taxon>
        <taxon>Actinomycetes</taxon>
        <taxon>Nakamurellales</taxon>
        <taxon>Nakamurellaceae</taxon>
        <taxon>Nakamurella</taxon>
    </lineage>
</organism>
<feature type="transmembrane region" description="Helical" evidence="11">
    <location>
        <begin position="386"/>
        <end position="403"/>
    </location>
</feature>
<feature type="transmembrane region" description="Helical" evidence="11">
    <location>
        <begin position="409"/>
        <end position="427"/>
    </location>
</feature>
<feature type="transmembrane region" description="Helical" evidence="11">
    <location>
        <begin position="55"/>
        <end position="74"/>
    </location>
</feature>
<feature type="transmembrane region" description="Helical" evidence="11">
    <location>
        <begin position="278"/>
        <end position="296"/>
    </location>
</feature>
<keyword evidence="6 11" id="KW-0812">Transmembrane</keyword>
<keyword evidence="5" id="KW-0762">Sugar transport</keyword>
<evidence type="ECO:0000256" key="2">
    <source>
        <dbReference type="ARBA" id="ARBA00022448"/>
    </source>
</evidence>
<sequence>MSSDTSSKTVGGKPLIGEPVDDLEARARFAADAAGPVSLGTYVKGYRDKVRGGDVGSLPAVLGLLVLVVIFTIARPSTFPTALNFANLMTQAGSICVLAMGIGFVLLLGHIDLSAGVVGGVGAGVMGQLMLQAQWPWWIAVLAALAAGVVMGLLTGWLVSVVGIPSFVVTLAFFLAWQGVLLFLIGTGGTVAVSDPVIVGIANNNVPVVWGWILVVVSIAVYAGVNLVVYQRRRARALVTAPLSVVLARVAVIAVLLLLATYFLSLNRARVATVQLEGIPWVVPLVAVLLIVWTLVQNRTAFGRYVYAVGGNAEAARRAGIRVGRITIACFVISSAMAVVSGIIAASRLNSVTPDAGAGNTLLYAVAAAVIGGTSLFGGKGRARDAIIGGLVIAVINNGLGLLGLTAEINFLITGFVLLLAASVDAVSRRRRSGSGR</sequence>
<feature type="transmembrane region" description="Helical" evidence="11">
    <location>
        <begin position="113"/>
        <end position="131"/>
    </location>
</feature>
<keyword evidence="8 11" id="KW-0472">Membrane</keyword>
<keyword evidence="3" id="KW-1003">Cell membrane</keyword>
<accession>A0A938Y505</accession>
<evidence type="ECO:0000256" key="3">
    <source>
        <dbReference type="ARBA" id="ARBA00022475"/>
    </source>
</evidence>
<reference evidence="12" key="1">
    <citation type="submission" date="2021-01" db="EMBL/GenBank/DDBJ databases">
        <title>YIM 132084 draft genome.</title>
        <authorList>
            <person name="An D."/>
        </authorList>
    </citation>
    <scope>NUCLEOTIDE SEQUENCE</scope>
    <source>
        <strain evidence="12">YIM 132084</strain>
    </source>
</reference>
<feature type="transmembrane region" description="Helical" evidence="11">
    <location>
        <begin position="326"/>
        <end position="349"/>
    </location>
</feature>
<comment type="caution">
    <text evidence="12">The sequence shown here is derived from an EMBL/GenBank/DDBJ whole genome shotgun (WGS) entry which is preliminary data.</text>
</comment>
<evidence type="ECO:0000256" key="11">
    <source>
        <dbReference type="SAM" id="Phobius"/>
    </source>
</evidence>
<dbReference type="GO" id="GO:0005886">
    <property type="term" value="C:plasma membrane"/>
    <property type="evidence" value="ECO:0007669"/>
    <property type="project" value="UniProtKB-SubCell"/>
</dbReference>
<feature type="transmembrane region" description="Helical" evidence="11">
    <location>
        <begin position="137"/>
        <end position="159"/>
    </location>
</feature>
<keyword evidence="7 11" id="KW-1133">Transmembrane helix</keyword>
<protein>
    <recommendedName>
        <fullName evidence="10">Xylose transport system permease protein XylH</fullName>
    </recommendedName>
</protein>
<proteinExistence type="predicted"/>
<evidence type="ECO:0000256" key="6">
    <source>
        <dbReference type="ARBA" id="ARBA00022692"/>
    </source>
</evidence>
<keyword evidence="13" id="KW-1185">Reference proteome</keyword>